<evidence type="ECO:0000256" key="1">
    <source>
        <dbReference type="SAM" id="MobiDB-lite"/>
    </source>
</evidence>
<keyword evidence="3" id="KW-1185">Reference proteome</keyword>
<sequence length="112" mass="12868">MHRDGNRFRPVSSHYRSPSGAVRSRRRCSTLLSRGRDSALLSSVRLQGDYRSCRRHRLLLVVLPAATRSAAVAASRNWCFGHEIRHHASHHWPRGRGREERRLEAYNNAAKS</sequence>
<dbReference type="AlphaFoldDB" id="A0AAQ3TCX4"/>
<protein>
    <submittedName>
        <fullName evidence="2">Uncharacterized protein</fullName>
    </submittedName>
</protein>
<dbReference type="Proteomes" id="UP001341281">
    <property type="component" value="Chromosome 04"/>
</dbReference>
<evidence type="ECO:0000313" key="3">
    <source>
        <dbReference type="Proteomes" id="UP001341281"/>
    </source>
</evidence>
<organism evidence="2 3">
    <name type="scientific">Paspalum notatum var. saurae</name>
    <dbReference type="NCBI Taxonomy" id="547442"/>
    <lineage>
        <taxon>Eukaryota</taxon>
        <taxon>Viridiplantae</taxon>
        <taxon>Streptophyta</taxon>
        <taxon>Embryophyta</taxon>
        <taxon>Tracheophyta</taxon>
        <taxon>Spermatophyta</taxon>
        <taxon>Magnoliopsida</taxon>
        <taxon>Liliopsida</taxon>
        <taxon>Poales</taxon>
        <taxon>Poaceae</taxon>
        <taxon>PACMAD clade</taxon>
        <taxon>Panicoideae</taxon>
        <taxon>Andropogonodae</taxon>
        <taxon>Paspaleae</taxon>
        <taxon>Paspalinae</taxon>
        <taxon>Paspalum</taxon>
    </lineage>
</organism>
<reference evidence="2 3" key="1">
    <citation type="submission" date="2024-02" db="EMBL/GenBank/DDBJ databases">
        <title>High-quality chromosome-scale genome assembly of Pensacola bahiagrass (Paspalum notatum Flugge var. saurae).</title>
        <authorList>
            <person name="Vega J.M."/>
            <person name="Podio M."/>
            <person name="Orjuela J."/>
            <person name="Siena L.A."/>
            <person name="Pessino S.C."/>
            <person name="Combes M.C."/>
            <person name="Mariac C."/>
            <person name="Albertini E."/>
            <person name="Pupilli F."/>
            <person name="Ortiz J.P.A."/>
            <person name="Leblanc O."/>
        </authorList>
    </citation>
    <scope>NUCLEOTIDE SEQUENCE [LARGE SCALE GENOMIC DNA]</scope>
    <source>
        <strain evidence="2">R1</strain>
        <tissue evidence="2">Leaf</tissue>
    </source>
</reference>
<accession>A0AAQ3TCX4</accession>
<feature type="region of interest" description="Disordered" evidence="1">
    <location>
        <begin position="1"/>
        <end position="28"/>
    </location>
</feature>
<gene>
    <name evidence="2" type="ORF">U9M48_018347</name>
</gene>
<dbReference type="EMBL" id="CP144748">
    <property type="protein sequence ID" value="WVZ69579.1"/>
    <property type="molecule type" value="Genomic_DNA"/>
</dbReference>
<proteinExistence type="predicted"/>
<evidence type="ECO:0000313" key="2">
    <source>
        <dbReference type="EMBL" id="WVZ69579.1"/>
    </source>
</evidence>
<name>A0AAQ3TCX4_PASNO</name>